<dbReference type="OrthoDB" id="6285196at2759"/>
<keyword evidence="1" id="KW-0677">Repeat</keyword>
<reference evidence="3" key="1">
    <citation type="submission" date="2021-06" db="EMBL/GenBank/DDBJ databases">
        <authorList>
            <person name="Hodson N. C."/>
            <person name="Mongue J. A."/>
            <person name="Jaron S. K."/>
        </authorList>
    </citation>
    <scope>NUCLEOTIDE SEQUENCE</scope>
</reference>
<dbReference type="PANTHER" id="PTHR22903:SF8">
    <property type="entry name" value="MAX-1A"/>
    <property type="match status" value="1"/>
</dbReference>
<evidence type="ECO:0000256" key="2">
    <source>
        <dbReference type="SAM" id="MobiDB-lite"/>
    </source>
</evidence>
<feature type="region of interest" description="Disordered" evidence="2">
    <location>
        <begin position="157"/>
        <end position="227"/>
    </location>
</feature>
<comment type="caution">
    <text evidence="3">The sequence shown here is derived from an EMBL/GenBank/DDBJ whole genome shotgun (WGS) entry which is preliminary data.</text>
</comment>
<evidence type="ECO:0000313" key="3">
    <source>
        <dbReference type="EMBL" id="CAG7721236.1"/>
    </source>
</evidence>
<name>A0A8J2JJ63_9HEXA</name>
<evidence type="ECO:0000256" key="1">
    <source>
        <dbReference type="ARBA" id="ARBA00022737"/>
    </source>
</evidence>
<dbReference type="Proteomes" id="UP000708208">
    <property type="component" value="Unassembled WGS sequence"/>
</dbReference>
<sequence>MRLTIIGPTPGNYSPPTEEEDASVLKARLDAECQQLARDLQAAVQELVRPELSLGRARAMDEHHDYSEIYTPSSEKVDGLHLGLSQPPPPPMHRFPSWESRIYEVAAGGLKVPLKEDTSSSVEIASTTSRHGSFHSLGINFSIPVYTTVKGRASQIRSAPFSGDSSDSSDGEEMGSGSGGSGPSHPISSGETDISSPGKSAASSIANSLSPLHRSSSSPSKSLRRGQ</sequence>
<dbReference type="AlphaFoldDB" id="A0A8J2JJ63"/>
<feature type="compositionally biased region" description="Low complexity" evidence="2">
    <location>
        <begin position="208"/>
        <end position="221"/>
    </location>
</feature>
<keyword evidence="4" id="KW-1185">Reference proteome</keyword>
<protein>
    <submittedName>
        <fullName evidence="3">Uncharacterized protein</fullName>
    </submittedName>
</protein>
<accession>A0A8J2JJ63</accession>
<proteinExistence type="predicted"/>
<gene>
    <name evidence="3" type="ORF">AFUS01_LOCUS10463</name>
</gene>
<organism evidence="3 4">
    <name type="scientific">Allacma fusca</name>
    <dbReference type="NCBI Taxonomy" id="39272"/>
    <lineage>
        <taxon>Eukaryota</taxon>
        <taxon>Metazoa</taxon>
        <taxon>Ecdysozoa</taxon>
        <taxon>Arthropoda</taxon>
        <taxon>Hexapoda</taxon>
        <taxon>Collembola</taxon>
        <taxon>Symphypleona</taxon>
        <taxon>Sminthuridae</taxon>
        <taxon>Allacma</taxon>
    </lineage>
</organism>
<evidence type="ECO:0000313" key="4">
    <source>
        <dbReference type="Proteomes" id="UP000708208"/>
    </source>
</evidence>
<dbReference type="PANTHER" id="PTHR22903">
    <property type="entry name" value="PLEKHH PROTEIN"/>
    <property type="match status" value="1"/>
</dbReference>
<dbReference type="EMBL" id="CAJVCH010077732">
    <property type="protein sequence ID" value="CAG7721236.1"/>
    <property type="molecule type" value="Genomic_DNA"/>
</dbReference>
<feature type="compositionally biased region" description="Polar residues" evidence="2">
    <location>
        <begin position="192"/>
        <end position="207"/>
    </location>
</feature>